<accession>U6RQG8</accession>
<dbReference type="STRING" id="1121098.HMPREF1534_00256"/>
<dbReference type="EMBL" id="AQHY01000004">
    <property type="protein sequence ID" value="EOA58292.1"/>
    <property type="molecule type" value="Genomic_DNA"/>
</dbReference>
<reference evidence="7 8" key="1">
    <citation type="submission" date="2013-04" db="EMBL/GenBank/DDBJ databases">
        <title>The Genome Sequence of Bacteroides massiliensis DSM 17679.</title>
        <authorList>
            <consortium name="The Broad Institute Genomics Platform"/>
            <person name="Earl A."/>
            <person name="Ward D."/>
            <person name="Feldgarden M."/>
            <person name="Gevers D."/>
            <person name="Martens E."/>
            <person name="Fenner L."/>
            <person name="Roux V."/>
            <person name="Mallet M.N."/>
            <person name="Raoult D."/>
            <person name="Walker B."/>
            <person name="Young S."/>
            <person name="Zeng Q."/>
            <person name="Gargeya S."/>
            <person name="Fitzgerald M."/>
            <person name="Haas B."/>
            <person name="Abouelleil A."/>
            <person name="Allen A.W."/>
            <person name="Alvarado L."/>
            <person name="Arachchi H.M."/>
            <person name="Berlin A.M."/>
            <person name="Chapman S.B."/>
            <person name="Gainer-Dewar J."/>
            <person name="Goldberg J."/>
            <person name="Griggs A."/>
            <person name="Gujja S."/>
            <person name="Hansen M."/>
            <person name="Howarth C."/>
            <person name="Imamovic A."/>
            <person name="Ireland A."/>
            <person name="Larimer J."/>
            <person name="McCowan C."/>
            <person name="Murphy C."/>
            <person name="Pearson M."/>
            <person name="Poon T.W."/>
            <person name="Priest M."/>
            <person name="Roberts A."/>
            <person name="Saif S."/>
            <person name="Shea T."/>
            <person name="Sisk P."/>
            <person name="Sykes S."/>
            <person name="Wortman J."/>
            <person name="Nusbaum C."/>
            <person name="Birren B."/>
        </authorList>
    </citation>
    <scope>NUCLEOTIDE SEQUENCE [LARGE SCALE GENOMIC DNA]</scope>
    <source>
        <strain evidence="8">B84634 / Timone 84634 / DSM 17679 / JCM 13223</strain>
    </source>
</reference>
<comment type="similarity">
    <text evidence="1 5">Belongs to the peptidase S8 family.</text>
</comment>
<dbReference type="PATRIC" id="fig|1121098.3.peg.257"/>
<dbReference type="GO" id="GO:0004252">
    <property type="term" value="F:serine-type endopeptidase activity"/>
    <property type="evidence" value="ECO:0007669"/>
    <property type="project" value="UniProtKB-UniRule"/>
</dbReference>
<gene>
    <name evidence="7" type="ORF">HMPREF1534_00256</name>
</gene>
<evidence type="ECO:0000256" key="1">
    <source>
        <dbReference type="ARBA" id="ARBA00011073"/>
    </source>
</evidence>
<keyword evidence="4 5" id="KW-0720">Serine protease</keyword>
<dbReference type="PROSITE" id="PS00138">
    <property type="entry name" value="SUBTILASE_SER"/>
    <property type="match status" value="1"/>
</dbReference>
<dbReference type="PRINTS" id="PR00723">
    <property type="entry name" value="SUBTILISIN"/>
</dbReference>
<evidence type="ECO:0000259" key="6">
    <source>
        <dbReference type="Pfam" id="PF00082"/>
    </source>
</evidence>
<dbReference type="InterPro" id="IPR023828">
    <property type="entry name" value="Peptidase_S8_Ser-AS"/>
</dbReference>
<evidence type="ECO:0000256" key="3">
    <source>
        <dbReference type="ARBA" id="ARBA00022801"/>
    </source>
</evidence>
<evidence type="ECO:0000313" key="7">
    <source>
        <dbReference type="EMBL" id="EOA58292.1"/>
    </source>
</evidence>
<comment type="caution">
    <text evidence="7">The sequence shown here is derived from an EMBL/GenBank/DDBJ whole genome shotgun (WGS) entry which is preliminary data.</text>
</comment>
<proteinExistence type="inferred from homology"/>
<organism evidence="7 8">
    <name type="scientific">Phocaeicola massiliensis B84634 = Timone 84634 = DSM 17679 = JCM 13223</name>
    <dbReference type="NCBI Taxonomy" id="1121098"/>
    <lineage>
        <taxon>Bacteria</taxon>
        <taxon>Pseudomonadati</taxon>
        <taxon>Bacteroidota</taxon>
        <taxon>Bacteroidia</taxon>
        <taxon>Bacteroidales</taxon>
        <taxon>Bacteroidaceae</taxon>
        <taxon>Phocaeicola</taxon>
    </lineage>
</organism>
<name>U6RQG8_9BACT</name>
<feature type="active site" description="Charge relay system" evidence="5">
    <location>
        <position position="449"/>
    </location>
</feature>
<dbReference type="PANTHER" id="PTHR43399">
    <property type="entry name" value="SUBTILISIN-RELATED"/>
    <property type="match status" value="1"/>
</dbReference>
<feature type="active site" description="Charge relay system" evidence="5">
    <location>
        <position position="260"/>
    </location>
</feature>
<evidence type="ECO:0000256" key="4">
    <source>
        <dbReference type="ARBA" id="ARBA00022825"/>
    </source>
</evidence>
<sequence length="601" mass="64579">MKRIIPFLLSVSLLYSCHQEEEISLPTDGPVINLAELGLSENDVVQGRMRIKLKEEPAGNLSEKSIEGGISARIKMIGRSASALKITRMERTFPHAGKYEERTRREGLHLWYDVWYSEDVSVARATGEVSVLEGIEIAAPVVKVRSLGAGEPVWRAVDFNDTFIAKQWYLENPGTESWQQLGADIRVADAWKKCTGDPRIIVAVMDGGVQVDHPDLVDNIWVNEGEIPGNGIDDDGNGYIDDINGYNFMYDSGKLTPMKHATHVAGIIAASGNNGKGIAGIAGGNGTAGSGVKLMSTQVLGATSSNNTAAAIKYGADNGAVISQNSWGYNTTTTSVSYIDPADKAAIDYFIKYAGCDNDGNQLPDSPMKGGIVIFAAGNDNVSNPGTASPADYDAVVSVAAIAPDYTKASYSNYGSYIDISAPGGNLNGNGMVYSTIHNSSYGDMSGTSMACPMVSGVAALVIQKYGLNERGFTPDRLKEILFKSAYDVDNYNPKYAGQLGYGCVDATVALGIEVTDEMPTLTLKNNKVSDGNLLFWVNYQLAGNARIIIYNSTGGKVFDSKRGVMAMSITKIDVSKLAAGYYTMEYQCNGRTMKQNFIKY</sequence>
<dbReference type="PROSITE" id="PS51257">
    <property type="entry name" value="PROKAR_LIPOPROTEIN"/>
    <property type="match status" value="1"/>
</dbReference>
<dbReference type="GO" id="GO:0006508">
    <property type="term" value="P:proteolysis"/>
    <property type="evidence" value="ECO:0007669"/>
    <property type="project" value="UniProtKB-KW"/>
</dbReference>
<dbReference type="InterPro" id="IPR051048">
    <property type="entry name" value="Peptidase_S8/S53_subtilisin"/>
</dbReference>
<dbReference type="GeneID" id="60063664"/>
<dbReference type="PANTHER" id="PTHR43399:SF4">
    <property type="entry name" value="CELL WALL-ASSOCIATED PROTEASE"/>
    <property type="match status" value="1"/>
</dbReference>
<dbReference type="Pfam" id="PF00082">
    <property type="entry name" value="Peptidase_S8"/>
    <property type="match status" value="1"/>
</dbReference>
<dbReference type="Gene3D" id="3.40.50.200">
    <property type="entry name" value="Peptidase S8/S53 domain"/>
    <property type="match status" value="1"/>
</dbReference>
<keyword evidence="8" id="KW-1185">Reference proteome</keyword>
<dbReference type="Proteomes" id="UP000017831">
    <property type="component" value="Unassembled WGS sequence"/>
</dbReference>
<dbReference type="RefSeq" id="WP_005936028.1">
    <property type="nucleotide sequence ID" value="NZ_KB890364.1"/>
</dbReference>
<feature type="domain" description="Peptidase S8/S53" evidence="6">
    <location>
        <begin position="200"/>
        <end position="503"/>
    </location>
</feature>
<feature type="active site" description="Charge relay system" evidence="5">
    <location>
        <position position="206"/>
    </location>
</feature>
<dbReference type="InterPro" id="IPR015500">
    <property type="entry name" value="Peptidase_S8_subtilisin-rel"/>
</dbReference>
<dbReference type="eggNOG" id="COG1404">
    <property type="taxonomic scope" value="Bacteria"/>
</dbReference>
<keyword evidence="2 5" id="KW-0645">Protease</keyword>
<evidence type="ECO:0000256" key="2">
    <source>
        <dbReference type="ARBA" id="ARBA00022670"/>
    </source>
</evidence>
<dbReference type="HOGENOM" id="CLU_014786_0_0_10"/>
<dbReference type="AlphaFoldDB" id="U6RQG8"/>
<dbReference type="InterPro" id="IPR000209">
    <property type="entry name" value="Peptidase_S8/S53_dom"/>
</dbReference>
<dbReference type="OrthoDB" id="1489355at2"/>
<keyword evidence="3 5" id="KW-0378">Hydrolase</keyword>
<evidence type="ECO:0000256" key="5">
    <source>
        <dbReference type="PROSITE-ProRule" id="PRU01240"/>
    </source>
</evidence>
<dbReference type="SUPFAM" id="SSF52743">
    <property type="entry name" value="Subtilisin-like"/>
    <property type="match status" value="1"/>
</dbReference>
<protein>
    <recommendedName>
        <fullName evidence="6">Peptidase S8/S53 domain-containing protein</fullName>
    </recommendedName>
</protein>
<dbReference type="InterPro" id="IPR036852">
    <property type="entry name" value="Peptidase_S8/S53_dom_sf"/>
</dbReference>
<evidence type="ECO:0000313" key="8">
    <source>
        <dbReference type="Proteomes" id="UP000017831"/>
    </source>
</evidence>
<dbReference type="PROSITE" id="PS51892">
    <property type="entry name" value="SUBTILASE"/>
    <property type="match status" value="1"/>
</dbReference>